<evidence type="ECO:0000256" key="2">
    <source>
        <dbReference type="ARBA" id="ARBA00022741"/>
    </source>
</evidence>
<dbReference type="CDD" id="cd02022">
    <property type="entry name" value="DPCK"/>
    <property type="match status" value="1"/>
</dbReference>
<accession>A0A9P6KE72</accession>
<dbReference type="NCBIfam" id="TIGR00756">
    <property type="entry name" value="PPR"/>
    <property type="match status" value="2"/>
</dbReference>
<evidence type="ECO:0000313" key="6">
    <source>
        <dbReference type="EMBL" id="KAF9581621.1"/>
    </source>
</evidence>
<organism evidence="6 7">
    <name type="scientific">Lunasporangiospora selenospora</name>
    <dbReference type="NCBI Taxonomy" id="979761"/>
    <lineage>
        <taxon>Eukaryota</taxon>
        <taxon>Fungi</taxon>
        <taxon>Fungi incertae sedis</taxon>
        <taxon>Mucoromycota</taxon>
        <taxon>Mortierellomycotina</taxon>
        <taxon>Mortierellomycetes</taxon>
        <taxon>Mortierellales</taxon>
        <taxon>Mortierellaceae</taxon>
        <taxon>Lunasporangiospora</taxon>
    </lineage>
</organism>
<feature type="repeat" description="PPR" evidence="4">
    <location>
        <begin position="122"/>
        <end position="156"/>
    </location>
</feature>
<keyword evidence="3" id="KW-0067">ATP-binding</keyword>
<dbReference type="InterPro" id="IPR011990">
    <property type="entry name" value="TPR-like_helical_dom_sf"/>
</dbReference>
<dbReference type="PANTHER" id="PTHR47936:SF1">
    <property type="entry name" value="PENTATRICOPEPTIDE REPEAT-CONTAINING PROTEIN GUN1, CHLOROPLASTIC"/>
    <property type="match status" value="1"/>
</dbReference>
<comment type="caution">
    <text evidence="6">The sequence shown here is derived from an EMBL/GenBank/DDBJ whole genome shotgun (WGS) entry which is preliminary data.</text>
</comment>
<dbReference type="GO" id="GO:0005524">
    <property type="term" value="F:ATP binding"/>
    <property type="evidence" value="ECO:0007669"/>
    <property type="project" value="UniProtKB-KW"/>
</dbReference>
<evidence type="ECO:0000256" key="4">
    <source>
        <dbReference type="PROSITE-ProRule" id="PRU00708"/>
    </source>
</evidence>
<dbReference type="PROSITE" id="PS51375">
    <property type="entry name" value="PPR"/>
    <property type="match status" value="3"/>
</dbReference>
<dbReference type="GO" id="GO:0004140">
    <property type="term" value="F:dephospho-CoA kinase activity"/>
    <property type="evidence" value="ECO:0007669"/>
    <property type="project" value="InterPro"/>
</dbReference>
<dbReference type="Gene3D" id="1.25.40.10">
    <property type="entry name" value="Tetratricopeptide repeat domain"/>
    <property type="match status" value="4"/>
</dbReference>
<dbReference type="Pfam" id="PF01121">
    <property type="entry name" value="CoaE"/>
    <property type="match status" value="1"/>
</dbReference>
<dbReference type="PANTHER" id="PTHR47936">
    <property type="entry name" value="PPR_LONG DOMAIN-CONTAINING PROTEIN"/>
    <property type="match status" value="1"/>
</dbReference>
<feature type="repeat" description="PPR" evidence="4">
    <location>
        <begin position="263"/>
        <end position="297"/>
    </location>
</feature>
<dbReference type="SUPFAM" id="SSF52540">
    <property type="entry name" value="P-loop containing nucleoside triphosphate hydrolases"/>
    <property type="match status" value="1"/>
</dbReference>
<dbReference type="AlphaFoldDB" id="A0A9P6KE72"/>
<dbReference type="GO" id="GO:0015937">
    <property type="term" value="P:coenzyme A biosynthetic process"/>
    <property type="evidence" value="ECO:0007669"/>
    <property type="project" value="InterPro"/>
</dbReference>
<dbReference type="EMBL" id="JAABOA010001402">
    <property type="protein sequence ID" value="KAF9581621.1"/>
    <property type="molecule type" value="Genomic_DNA"/>
</dbReference>
<name>A0A9P6KE72_9FUNG</name>
<evidence type="ECO:0000256" key="3">
    <source>
        <dbReference type="ARBA" id="ARBA00022840"/>
    </source>
</evidence>
<dbReference type="Proteomes" id="UP000780801">
    <property type="component" value="Unassembled WGS sequence"/>
</dbReference>
<feature type="non-terminal residue" evidence="6">
    <location>
        <position position="1"/>
    </location>
</feature>
<keyword evidence="7" id="KW-1185">Reference proteome</keyword>
<protein>
    <recommendedName>
        <fullName evidence="8">Dephospho-CoA kinase</fullName>
    </recommendedName>
</protein>
<feature type="repeat" description="PPR" evidence="4">
    <location>
        <begin position="480"/>
        <end position="514"/>
    </location>
</feature>
<dbReference type="PROSITE" id="PS51219">
    <property type="entry name" value="DPCK"/>
    <property type="match status" value="1"/>
</dbReference>
<evidence type="ECO:0008006" key="8">
    <source>
        <dbReference type="Google" id="ProtNLM"/>
    </source>
</evidence>
<evidence type="ECO:0000313" key="7">
    <source>
        <dbReference type="Proteomes" id="UP000780801"/>
    </source>
</evidence>
<evidence type="ECO:0000256" key="1">
    <source>
        <dbReference type="ARBA" id="ARBA00022737"/>
    </source>
</evidence>
<keyword evidence="1" id="KW-0677">Repeat</keyword>
<dbReference type="InterPro" id="IPR002885">
    <property type="entry name" value="PPR_rpt"/>
</dbReference>
<dbReference type="InterPro" id="IPR027417">
    <property type="entry name" value="P-loop_NTPase"/>
</dbReference>
<feature type="region of interest" description="Disordered" evidence="5">
    <location>
        <begin position="37"/>
        <end position="57"/>
    </location>
</feature>
<dbReference type="Pfam" id="PF13041">
    <property type="entry name" value="PPR_2"/>
    <property type="match status" value="1"/>
</dbReference>
<reference evidence="6" key="1">
    <citation type="journal article" date="2020" name="Fungal Divers.">
        <title>Resolving the Mortierellaceae phylogeny through synthesis of multi-gene phylogenetics and phylogenomics.</title>
        <authorList>
            <person name="Vandepol N."/>
            <person name="Liber J."/>
            <person name="Desiro A."/>
            <person name="Na H."/>
            <person name="Kennedy M."/>
            <person name="Barry K."/>
            <person name="Grigoriev I.V."/>
            <person name="Miller A.N."/>
            <person name="O'Donnell K."/>
            <person name="Stajich J.E."/>
            <person name="Bonito G."/>
        </authorList>
    </citation>
    <scope>NUCLEOTIDE SEQUENCE</scope>
    <source>
        <strain evidence="6">KOD1015</strain>
    </source>
</reference>
<keyword evidence="2" id="KW-0547">Nucleotide-binding</keyword>
<dbReference type="OrthoDB" id="185373at2759"/>
<proteinExistence type="predicted"/>
<sequence length="770" mass="87885">MPVQDSWSFPSAHPSASALKPSSTTITLDATSVPSSISDRTQASFSEKNKNSFIPDQTELDPNTNYWKLYQETVNQHGINSIEDEELLRLCKWLRTQPLNNDTAKKMNIMRKISYGRKREFSVDLYNDLIYMCIKRSKYDEAQKILDDMIQDRSERKMNQRTATLLLAMYLKSGDEPRLEIFLARYPQGIVYMEKFLRWTRGLQLTSDHIHRVKDILYVLQKRACEPSTSRFTHLLDHFFSTDRPLDALALVNHALDLGFSINDISATCVVSGLLKANQFEEAIRMYKRLDNQEHQPSSRPVANSILSSLCKRPNQLHIAEVLWKRMLEEPSLKPDAFSFGSMMTGYFRANNPTAALELWSILEKEPHSIQPNGVLYNVVLSGLFNNHLPGAAKLIYEQMLSREDAELPGIETLNIMIHGLLSTQDNEELRKVLVLMETRGIEANIQTYTLISDIMFSQRDSASANRVLDLMKDRQIPWTGVTYSAVIAGLVKNKQFLQARELFEEMQESGHKPTIHTFGAMMQGALRSQFVQLAEEIAERAKVELPKGMSLGAYQIMIAGYADLLRMDDAQRWLEEALQSKSMVSWQMIYAILKPCVDREMWGAAERVVVSMSGQGQLSSYRLDSLVKKVEKVRGKVLVPPKTIQGKSTVVKTIQTLDIPIIDCDQLARLVVEPSHPAYKKLVDHFGTEILQNQEYGQPLDRYKFGTIIFPNEAQRRVANSIIHPAVRDEILKRLFQLWIRGTALVIVDVPLLLEGELWRIVSEVIVVY</sequence>
<dbReference type="NCBIfam" id="TIGR00152">
    <property type="entry name" value="dephospho-CoA kinase"/>
    <property type="match status" value="1"/>
</dbReference>
<feature type="region of interest" description="Disordered" evidence="5">
    <location>
        <begin position="1"/>
        <end position="23"/>
    </location>
</feature>
<dbReference type="Gene3D" id="3.40.50.300">
    <property type="entry name" value="P-loop containing nucleotide triphosphate hydrolases"/>
    <property type="match status" value="1"/>
</dbReference>
<dbReference type="InterPro" id="IPR001977">
    <property type="entry name" value="Depp_CoAkinase"/>
</dbReference>
<evidence type="ECO:0000256" key="5">
    <source>
        <dbReference type="SAM" id="MobiDB-lite"/>
    </source>
</evidence>
<gene>
    <name evidence="6" type="ORF">BGW38_001299</name>
</gene>
<dbReference type="Pfam" id="PF01535">
    <property type="entry name" value="PPR"/>
    <property type="match status" value="4"/>
</dbReference>